<dbReference type="Pfam" id="PF00059">
    <property type="entry name" value="Lectin_C"/>
    <property type="match status" value="1"/>
</dbReference>
<dbReference type="WBParaSite" id="MBELARI_LOCUS14177">
    <property type="protein sequence ID" value="MBELARI_LOCUS14177"/>
    <property type="gene ID" value="MBELARI_LOCUS14177"/>
</dbReference>
<keyword evidence="1" id="KW-0812">Transmembrane</keyword>
<evidence type="ECO:0000313" key="4">
    <source>
        <dbReference type="Proteomes" id="UP000887575"/>
    </source>
</evidence>
<organism evidence="4 5">
    <name type="scientific">Mesorhabditis belari</name>
    <dbReference type="NCBI Taxonomy" id="2138241"/>
    <lineage>
        <taxon>Eukaryota</taxon>
        <taxon>Metazoa</taxon>
        <taxon>Ecdysozoa</taxon>
        <taxon>Nematoda</taxon>
        <taxon>Chromadorea</taxon>
        <taxon>Rhabditida</taxon>
        <taxon>Rhabditina</taxon>
        <taxon>Rhabditomorpha</taxon>
        <taxon>Rhabditoidea</taxon>
        <taxon>Rhabditidae</taxon>
        <taxon>Mesorhabditinae</taxon>
        <taxon>Mesorhabditis</taxon>
    </lineage>
</organism>
<dbReference type="SMART" id="SM00034">
    <property type="entry name" value="CLECT"/>
    <property type="match status" value="1"/>
</dbReference>
<feature type="transmembrane region" description="Helical" evidence="1">
    <location>
        <begin position="232"/>
        <end position="252"/>
    </location>
</feature>
<dbReference type="Proteomes" id="UP000887575">
    <property type="component" value="Unassembled WGS sequence"/>
</dbReference>
<keyword evidence="1" id="KW-0472">Membrane</keyword>
<protein>
    <recommendedName>
        <fullName evidence="3">C-type lectin domain-containing protein</fullName>
    </recommendedName>
</protein>
<feature type="chain" id="PRO_5042252012" description="C-type lectin domain-containing protein" evidence="2">
    <location>
        <begin position="24"/>
        <end position="257"/>
    </location>
</feature>
<feature type="signal peptide" evidence="2">
    <location>
        <begin position="1"/>
        <end position="23"/>
    </location>
</feature>
<name>A0AAF3EJK8_9BILA</name>
<proteinExistence type="predicted"/>
<evidence type="ECO:0000259" key="3">
    <source>
        <dbReference type="PROSITE" id="PS50041"/>
    </source>
</evidence>
<evidence type="ECO:0000256" key="2">
    <source>
        <dbReference type="SAM" id="SignalP"/>
    </source>
</evidence>
<evidence type="ECO:0000313" key="5">
    <source>
        <dbReference type="WBParaSite" id="MBELARI_LOCUS14177"/>
    </source>
</evidence>
<keyword evidence="2" id="KW-0732">Signal</keyword>
<dbReference type="SUPFAM" id="SSF56436">
    <property type="entry name" value="C-type lectin-like"/>
    <property type="match status" value="1"/>
</dbReference>
<dbReference type="InterPro" id="IPR050111">
    <property type="entry name" value="C-type_lectin/snaclec_domain"/>
</dbReference>
<accession>A0AAF3EJK8</accession>
<dbReference type="InterPro" id="IPR016187">
    <property type="entry name" value="CTDL_fold"/>
</dbReference>
<dbReference type="InterPro" id="IPR016186">
    <property type="entry name" value="C-type_lectin-like/link_sf"/>
</dbReference>
<evidence type="ECO:0000256" key="1">
    <source>
        <dbReference type="SAM" id="Phobius"/>
    </source>
</evidence>
<sequence>MQNIWLFQALLSILIIFNRPSSAASCPTGWKLYNQYCYRLGKSSLTDTYVKAVKSCQSAGAKLASIHSLAENNFVSNLAWSKSCTVNAKLWRPGQTLIGGVYDSTTNKVTRWSDGTAVNYTNLASKFWITSVSGGGLVKGGGNVVFMAANDCGDKFSRQWLSIGPSHDGIPQFSQCDLCSFCDTAIKSSSRVKSSKILRIGWKQVLKLSFQFYLILFEYLDFLKNPKVDKMLFYGLGVMAAIFIAFFSKSLFESFFD</sequence>
<keyword evidence="1" id="KW-1133">Transmembrane helix</keyword>
<dbReference type="PANTHER" id="PTHR22803">
    <property type="entry name" value="MANNOSE, PHOSPHOLIPASE, LECTIN RECEPTOR RELATED"/>
    <property type="match status" value="1"/>
</dbReference>
<dbReference type="Gene3D" id="3.10.100.10">
    <property type="entry name" value="Mannose-Binding Protein A, subunit A"/>
    <property type="match status" value="1"/>
</dbReference>
<dbReference type="InterPro" id="IPR001304">
    <property type="entry name" value="C-type_lectin-like"/>
</dbReference>
<dbReference type="PROSITE" id="PS50041">
    <property type="entry name" value="C_TYPE_LECTIN_2"/>
    <property type="match status" value="1"/>
</dbReference>
<reference evidence="5" key="1">
    <citation type="submission" date="2024-02" db="UniProtKB">
        <authorList>
            <consortium name="WormBaseParasite"/>
        </authorList>
    </citation>
    <scope>IDENTIFICATION</scope>
</reference>
<keyword evidence="4" id="KW-1185">Reference proteome</keyword>
<feature type="domain" description="C-type lectin" evidence="3">
    <location>
        <begin position="33"/>
        <end position="160"/>
    </location>
</feature>
<dbReference type="AlphaFoldDB" id="A0AAF3EJK8"/>